<evidence type="ECO:0000259" key="3">
    <source>
        <dbReference type="PROSITE" id="PS50106"/>
    </source>
</evidence>
<dbReference type="InterPro" id="IPR053004">
    <property type="entry name" value="MAGUK_Signaling_Regulators"/>
</dbReference>
<dbReference type="SMART" id="SM00228">
    <property type="entry name" value="PDZ"/>
    <property type="match status" value="3"/>
</dbReference>
<feature type="compositionally biased region" description="Polar residues" evidence="2">
    <location>
        <begin position="1081"/>
        <end position="1094"/>
    </location>
</feature>
<feature type="compositionally biased region" description="Low complexity" evidence="2">
    <location>
        <begin position="756"/>
        <end position="768"/>
    </location>
</feature>
<dbReference type="Pfam" id="PF00595">
    <property type="entry name" value="PDZ"/>
    <property type="match status" value="2"/>
</dbReference>
<feature type="compositionally biased region" description="Low complexity" evidence="2">
    <location>
        <begin position="1342"/>
        <end position="1355"/>
    </location>
</feature>
<keyword evidence="5" id="KW-1185">Reference proteome</keyword>
<dbReference type="GO" id="GO:0035331">
    <property type="term" value="P:negative regulation of hippo signaling"/>
    <property type="evidence" value="ECO:0007669"/>
    <property type="project" value="TreeGrafter"/>
</dbReference>
<reference evidence="4 5" key="1">
    <citation type="journal article" date="2019" name="PLoS Biol.">
        <title>Sex chromosomes control vertical transmission of feminizing Wolbachia symbionts in an isopod.</title>
        <authorList>
            <person name="Becking T."/>
            <person name="Chebbi M.A."/>
            <person name="Giraud I."/>
            <person name="Moumen B."/>
            <person name="Laverre T."/>
            <person name="Caubet Y."/>
            <person name="Peccoud J."/>
            <person name="Gilbert C."/>
            <person name="Cordaux R."/>
        </authorList>
    </citation>
    <scope>NUCLEOTIDE SEQUENCE [LARGE SCALE GENOMIC DNA]</scope>
    <source>
        <strain evidence="4">ANa2</strain>
        <tissue evidence="4">Whole body excluding digestive tract and cuticle</tissue>
    </source>
</reference>
<dbReference type="PANTHER" id="PTHR46360">
    <property type="entry name" value="DISKS LARGE HOMOLOG 5"/>
    <property type="match status" value="1"/>
</dbReference>
<dbReference type="SUPFAM" id="SSF50156">
    <property type="entry name" value="PDZ domain-like"/>
    <property type="match status" value="3"/>
</dbReference>
<feature type="compositionally biased region" description="Low complexity" evidence="2">
    <location>
        <begin position="611"/>
        <end position="626"/>
    </location>
</feature>
<accession>A0A5N5SR89</accession>
<dbReference type="InterPro" id="IPR001478">
    <property type="entry name" value="PDZ"/>
</dbReference>
<feature type="region of interest" description="Disordered" evidence="2">
    <location>
        <begin position="611"/>
        <end position="634"/>
    </location>
</feature>
<dbReference type="EMBL" id="SEYY01021154">
    <property type="protein sequence ID" value="KAB7496651.1"/>
    <property type="molecule type" value="Genomic_DNA"/>
</dbReference>
<feature type="coiled-coil region" evidence="1">
    <location>
        <begin position="292"/>
        <end position="413"/>
    </location>
</feature>
<gene>
    <name evidence="4" type="primary">DLG5</name>
    <name evidence="4" type="ORF">Anas_07841</name>
</gene>
<feature type="region of interest" description="Disordered" evidence="2">
    <location>
        <begin position="1202"/>
        <end position="1234"/>
    </location>
</feature>
<feature type="domain" description="PDZ" evidence="3">
    <location>
        <begin position="517"/>
        <end position="610"/>
    </location>
</feature>
<evidence type="ECO:0000256" key="2">
    <source>
        <dbReference type="SAM" id="MobiDB-lite"/>
    </source>
</evidence>
<feature type="compositionally biased region" description="Basic and acidic residues" evidence="2">
    <location>
        <begin position="926"/>
        <end position="938"/>
    </location>
</feature>
<feature type="compositionally biased region" description="Acidic residues" evidence="2">
    <location>
        <begin position="1375"/>
        <end position="1385"/>
    </location>
</feature>
<dbReference type="PROSITE" id="PS50106">
    <property type="entry name" value="PDZ"/>
    <property type="match status" value="2"/>
</dbReference>
<evidence type="ECO:0000256" key="1">
    <source>
        <dbReference type="SAM" id="Coils"/>
    </source>
</evidence>
<feature type="compositionally biased region" description="Basic and acidic residues" evidence="2">
    <location>
        <begin position="709"/>
        <end position="725"/>
    </location>
</feature>
<dbReference type="Proteomes" id="UP000326759">
    <property type="component" value="Unassembled WGS sequence"/>
</dbReference>
<comment type="caution">
    <text evidence="4">The sequence shown here is derived from an EMBL/GenBank/DDBJ whole genome shotgun (WGS) entry which is preliminary data.</text>
</comment>
<feature type="domain" description="PDZ" evidence="3">
    <location>
        <begin position="435"/>
        <end position="524"/>
    </location>
</feature>
<feature type="region of interest" description="Disordered" evidence="2">
    <location>
        <begin position="681"/>
        <end position="735"/>
    </location>
</feature>
<dbReference type="PANTHER" id="PTHR46360:SF1">
    <property type="entry name" value="DISKS LARGE HOMOLOG 5"/>
    <property type="match status" value="1"/>
</dbReference>
<name>A0A5N5SR89_9CRUS</name>
<feature type="region of interest" description="Disordered" evidence="2">
    <location>
        <begin position="1052"/>
        <end position="1105"/>
    </location>
</feature>
<dbReference type="OrthoDB" id="10067129at2759"/>
<feature type="region of interest" description="Disordered" evidence="2">
    <location>
        <begin position="756"/>
        <end position="784"/>
    </location>
</feature>
<feature type="region of interest" description="Disordered" evidence="2">
    <location>
        <begin position="923"/>
        <end position="955"/>
    </location>
</feature>
<dbReference type="InterPro" id="IPR036034">
    <property type="entry name" value="PDZ_sf"/>
</dbReference>
<organism evidence="4 5">
    <name type="scientific">Armadillidium nasatum</name>
    <dbReference type="NCBI Taxonomy" id="96803"/>
    <lineage>
        <taxon>Eukaryota</taxon>
        <taxon>Metazoa</taxon>
        <taxon>Ecdysozoa</taxon>
        <taxon>Arthropoda</taxon>
        <taxon>Crustacea</taxon>
        <taxon>Multicrustacea</taxon>
        <taxon>Malacostraca</taxon>
        <taxon>Eumalacostraca</taxon>
        <taxon>Peracarida</taxon>
        <taxon>Isopoda</taxon>
        <taxon>Oniscidea</taxon>
        <taxon>Crinocheta</taxon>
        <taxon>Armadillidiidae</taxon>
        <taxon>Armadillidium</taxon>
    </lineage>
</organism>
<feature type="compositionally biased region" description="Low complexity" evidence="2">
    <location>
        <begin position="1055"/>
        <end position="1067"/>
    </location>
</feature>
<evidence type="ECO:0000313" key="5">
    <source>
        <dbReference type="Proteomes" id="UP000326759"/>
    </source>
</evidence>
<proteinExistence type="predicted"/>
<sequence>MLKAHFKPISLYYRGMCLYSLWGKVGQPWEAMTQEDSGEAINQLYITTLRKYEALKDECDSFRKRYTDIASSHSNNISKLELSQEEITRLKKQYEEVVREKKCLKQQCTEAIMQWDTALRDKNRLQEEAQKLREKNEELLKEMNTQMAESQNLNKDFKRLQSERNAAMQEYTLVMSERDTVHKEMDKLQEELNAASKRIKSIEQSTLENNKERETMHLQLETLKREVAASLHDRDKAIKECNELRERYGAEEDSSKEWENSYKDYDTYKQERDMKLKDASDLAMTTSHDLYSKAQKERLENLDQANQEIDRLRKTVEKLQSDLDEAKREAEVSKGRRDWAFSERDKIVLERESIRAHCDKLRHERDRAVSELAEALRDSDDMMKQRNEASKELKELREKLEAMQEKTVSVRHVIGHNNSRDSAIDTDMQEWELETLQLQIGILSERDLGLEISGGSDDAHYGSSDGAVYVASLSKDSPFEGKLRLHDQLIRINGFECQGASQSNVNNAILKCGGWVQVTVRRRRSGGRTLHTTQIHCRNPSHHGLILQTGIYIANILPGSPAAREGNLAIGDRVLNVNGKPVEATASCEEAQALLDSSGEVIQLTTLKSVGGSSSLSAPLSSSSSGHNMTEDDKAFLSTSPSKDAYALPLGRGTRDLGLKLTRGGEERRVGSSERVVYNVTKPTEEKGSTGGPWGQFKNIVKPRRHSKERGDGRSESREKEDKRKSVINRGIGIPTFDQEKENAIAELDSVLESYRYTSSSSSSSGTAKRSKKKEKSGGTWPKYRGGIITLNDINIGTIKAPVPRKERPPLSMYLTSVSSESNQLPSSSPKTYVSPYDLDENKHHNINSSGARGNNCGLRANLTSNNNPRSAHPMFSVFKSIENTDLTSPYKISEHYGSPNYSTQPPGQQIYSNLSSRIGVGASVTDRKDESEKEHQEQQQQHHSSPDTSLDFSVRSGNVGKEELEYYVKKNWVKYPHNETEGGPLHHQPSSLPPVYLGRPIKLASLGDYLPPNSRIPHSHSGLYSPTSGALRASPAFAPYSTLSYHPHSHPHTVSGGVSSYSSPSYSSPPPLPMLGGSPNFLSPSRSGDSILSSPGPDRDPRDIRNYYENQISSSPTFWLNLSSGSGLGGFYHSASPSVDTGGGLKRAIHPHHPHGLRIAQEEPAGLTHSHVGPPSYHDYQRTVSTIPRKRDEERLRIATSTGIGGNKNGRNTLMERGFDRGEQNPERESPMPRAYPVTQISHSVNNPHMLQKKAQSGDLRSIYIEKEKEPLGIQIRCLESGGVYVGLCVGDQLLEVCGINMRSANKTLASTVLSQCGNSVTMLVQYNPEKYHEAESWDESSSGGSMIMGSRSGTPTPQNSPKAARSSPIGGKDEEEEEEEEDLPPSSSSTLRAPLDPRDTLEHSLPPSARSTLTRPQATHLLNVLKRQESFTSILCTPE</sequence>
<evidence type="ECO:0000313" key="4">
    <source>
        <dbReference type="EMBL" id="KAB7496651.1"/>
    </source>
</evidence>
<dbReference type="GO" id="GO:0005886">
    <property type="term" value="C:plasma membrane"/>
    <property type="evidence" value="ECO:0007669"/>
    <property type="project" value="TreeGrafter"/>
</dbReference>
<feature type="coiled-coil region" evidence="1">
    <location>
        <begin position="80"/>
        <end position="254"/>
    </location>
</feature>
<feature type="compositionally biased region" description="Basic and acidic residues" evidence="2">
    <location>
        <begin position="1218"/>
        <end position="1232"/>
    </location>
</feature>
<dbReference type="Gene3D" id="2.30.42.10">
    <property type="match status" value="3"/>
</dbReference>
<feature type="region of interest" description="Disordered" evidence="2">
    <location>
        <begin position="1336"/>
        <end position="1419"/>
    </location>
</feature>
<keyword evidence="1" id="KW-0175">Coiled coil</keyword>
<protein>
    <submittedName>
        <fullName evidence="4">Disks large-like protein 5</fullName>
    </submittedName>
</protein>